<name>A0A3P8WBU8_CYNSE</name>
<dbReference type="SMART" id="SM00015">
    <property type="entry name" value="IQ"/>
    <property type="match status" value="3"/>
</dbReference>
<dbReference type="Gene3D" id="1.20.5.190">
    <property type="match status" value="2"/>
</dbReference>
<dbReference type="PROSITE" id="PS50096">
    <property type="entry name" value="IQ"/>
    <property type="match status" value="2"/>
</dbReference>
<sequence>MEMVKHLKKQLQDLDLDLDQDLQRIILLLNSSINACLSSAAAAAAAAESSSSVWTNGSSISSVNAIKSELYLSGVLSHCVLIFSLDSSRLRPYWKELSTLTEITSSCCLDVVAAADQQETFLSLFLPSLVDSLLSLAAQLIGHHKECVSVLRTVMDSVSRLLSAHPRLTSKVFDSVHYEHITMCDDITVILTCINMWTQTCSISRNFLSSLSDDSLLLILNEAVGQLAVSSESSVGAAEVRLILLMADQLQLRLQPLLLSFKGLDHLLDKDWRGQGFDQDLDQLIRLVQSERNSNIRGNLSQDSSERKHTAACVIQAAWRSYWTRRRVKSLSRVVSLLQRKYRARRRQQEQQKEAQRCEEELKYQICLQRKQARRAFHEKQKQLLQLLPPAQVQSYLSECERRAAVMIQRIWRGYRERQRYNNSTVRTSLRQERAAVVLQRAVCNFLQRRRVAKSTANNHLWIRHKGLTDSRRAELKKEVDEHVAVHPSSRVSREECERLHEEVQLLLQMELQTGVHRRRREEQRVEFLLAHTHTLLQQLRDAPPLSVVTAADVDTFLSPSGVVAARARDAHNAALQASRLPWWKVLGDAQDTPDPSC</sequence>
<dbReference type="InParanoid" id="A0A3P8WBU8"/>
<dbReference type="GO" id="GO:0005516">
    <property type="term" value="F:calmodulin binding"/>
    <property type="evidence" value="ECO:0007669"/>
    <property type="project" value="InterPro"/>
</dbReference>
<dbReference type="InterPro" id="IPR000048">
    <property type="entry name" value="IQ_motif_EF-hand-BS"/>
</dbReference>
<dbReference type="FunCoup" id="A0A3P8WBU8">
    <property type="interactions" value="1054"/>
</dbReference>
<organism evidence="1 2">
    <name type="scientific">Cynoglossus semilaevis</name>
    <name type="common">Tongue sole</name>
    <dbReference type="NCBI Taxonomy" id="244447"/>
    <lineage>
        <taxon>Eukaryota</taxon>
        <taxon>Metazoa</taxon>
        <taxon>Chordata</taxon>
        <taxon>Craniata</taxon>
        <taxon>Vertebrata</taxon>
        <taxon>Euteleostomi</taxon>
        <taxon>Actinopterygii</taxon>
        <taxon>Neopterygii</taxon>
        <taxon>Teleostei</taxon>
        <taxon>Neoteleostei</taxon>
        <taxon>Acanthomorphata</taxon>
        <taxon>Carangaria</taxon>
        <taxon>Pleuronectiformes</taxon>
        <taxon>Pleuronectoidei</taxon>
        <taxon>Cynoglossidae</taxon>
        <taxon>Cynoglossinae</taxon>
        <taxon>Cynoglossus</taxon>
    </lineage>
</organism>
<reference evidence="1 2" key="1">
    <citation type="journal article" date="2014" name="Nat. Genet.">
        <title>Whole-genome sequence of a flatfish provides insights into ZW sex chromosome evolution and adaptation to a benthic lifestyle.</title>
        <authorList>
            <person name="Chen S."/>
            <person name="Zhang G."/>
            <person name="Shao C."/>
            <person name="Huang Q."/>
            <person name="Liu G."/>
            <person name="Zhang P."/>
            <person name="Song W."/>
            <person name="An N."/>
            <person name="Chalopin D."/>
            <person name="Volff J.N."/>
            <person name="Hong Y."/>
            <person name="Li Q."/>
            <person name="Sha Z."/>
            <person name="Zhou H."/>
            <person name="Xie M."/>
            <person name="Yu Q."/>
            <person name="Liu Y."/>
            <person name="Xiang H."/>
            <person name="Wang N."/>
            <person name="Wu K."/>
            <person name="Yang C."/>
            <person name="Zhou Q."/>
            <person name="Liao X."/>
            <person name="Yang L."/>
            <person name="Hu Q."/>
            <person name="Zhang J."/>
            <person name="Meng L."/>
            <person name="Jin L."/>
            <person name="Tian Y."/>
            <person name="Lian J."/>
            <person name="Yang J."/>
            <person name="Miao G."/>
            <person name="Liu S."/>
            <person name="Liang Z."/>
            <person name="Yan F."/>
            <person name="Li Y."/>
            <person name="Sun B."/>
            <person name="Zhang H."/>
            <person name="Zhang J."/>
            <person name="Zhu Y."/>
            <person name="Du M."/>
            <person name="Zhao Y."/>
            <person name="Schartl M."/>
            <person name="Tang Q."/>
            <person name="Wang J."/>
        </authorList>
    </citation>
    <scope>NUCLEOTIDE SEQUENCE</scope>
</reference>
<dbReference type="GeneID" id="103389781"/>
<dbReference type="Pfam" id="PF00612">
    <property type="entry name" value="IQ"/>
    <property type="match status" value="2"/>
</dbReference>
<dbReference type="GO" id="GO:0060271">
    <property type="term" value="P:cilium assembly"/>
    <property type="evidence" value="ECO:0007669"/>
    <property type="project" value="InterPro"/>
</dbReference>
<proteinExistence type="predicted"/>
<evidence type="ECO:0000313" key="2">
    <source>
        <dbReference type="Proteomes" id="UP000265120"/>
    </source>
</evidence>
<dbReference type="Ensembl" id="ENSCSET00000022369.1">
    <property type="protein sequence ID" value="ENSCSEP00000022090.1"/>
    <property type="gene ID" value="ENSCSEG00000014070.1"/>
</dbReference>
<dbReference type="AlphaFoldDB" id="A0A3P8WBU8"/>
<dbReference type="RefSeq" id="XP_008323568.1">
    <property type="nucleotide sequence ID" value="XM_008325346.3"/>
</dbReference>
<keyword evidence="2" id="KW-1185">Reference proteome</keyword>
<dbReference type="OMA" id="DDYIRLH"/>
<reference evidence="1" key="3">
    <citation type="submission" date="2025-09" db="UniProtKB">
        <authorList>
            <consortium name="Ensembl"/>
        </authorList>
    </citation>
    <scope>IDENTIFICATION</scope>
</reference>
<dbReference type="CTD" id="9657"/>
<dbReference type="Proteomes" id="UP000265120">
    <property type="component" value="Chromosome 14"/>
</dbReference>
<dbReference type="GeneTree" id="ENSGT00390000002188"/>
<dbReference type="PANTHER" id="PTHR15673">
    <property type="entry name" value="IQ CALMODULIN-BINDING MOTIF CONTAINING PROTEIN 1"/>
    <property type="match status" value="1"/>
</dbReference>
<dbReference type="InterPro" id="IPR028765">
    <property type="entry name" value="IQCB1"/>
</dbReference>
<dbReference type="OrthoDB" id="8178106at2759"/>
<dbReference type="STRING" id="244447.ENSCSEP00000022090"/>
<dbReference type="CDD" id="cd23767">
    <property type="entry name" value="IQCD"/>
    <property type="match status" value="2"/>
</dbReference>
<protein>
    <submittedName>
        <fullName evidence="1">IQ motif containing B1</fullName>
    </submittedName>
</protein>
<dbReference type="PANTHER" id="PTHR15673:SF2">
    <property type="entry name" value="IQ CALMODULIN-BINDING MOTIF-CONTAINING PROTEIN 1"/>
    <property type="match status" value="1"/>
</dbReference>
<dbReference type="KEGG" id="csem:103389781"/>
<dbReference type="GO" id="GO:0005929">
    <property type="term" value="C:cilium"/>
    <property type="evidence" value="ECO:0007669"/>
    <property type="project" value="TreeGrafter"/>
</dbReference>
<accession>A0A3P8WBU8</accession>
<evidence type="ECO:0000313" key="1">
    <source>
        <dbReference type="Ensembl" id="ENSCSEP00000022090.1"/>
    </source>
</evidence>
<reference evidence="1" key="2">
    <citation type="submission" date="2025-08" db="UniProtKB">
        <authorList>
            <consortium name="Ensembl"/>
        </authorList>
    </citation>
    <scope>IDENTIFICATION</scope>
</reference>
<dbReference type="RefSeq" id="XP_024918197.1">
    <property type="nucleotide sequence ID" value="XM_025062429.1"/>
</dbReference>